<reference evidence="2 3" key="1">
    <citation type="submission" date="2019-08" db="EMBL/GenBank/DDBJ databases">
        <authorList>
            <person name="Karlyshev A.V."/>
        </authorList>
    </citation>
    <scope>NUCLEOTIDE SEQUENCE [LARGE SCALE GENOMIC DNA]</scope>
    <source>
        <strain evidence="2 3">Alg18-2.2</strain>
    </source>
</reference>
<evidence type="ECO:0008006" key="4">
    <source>
        <dbReference type="Google" id="ProtNLM"/>
    </source>
</evidence>
<dbReference type="AlphaFoldDB" id="A0A5C8KI84"/>
<gene>
    <name evidence="2" type="ORF">FU658_13425</name>
</gene>
<dbReference type="PROSITE" id="PS51257">
    <property type="entry name" value="PROKAR_LIPOPROTEIN"/>
    <property type="match status" value="1"/>
</dbReference>
<sequence>MNTKPLMLAPLVALVLLAGCAQHVDFEGDSSHLSVRGDTVRMNVPDLPRATLEPDGTFKVAGTEVATTPAQRALLRDYHAQILRFGEDSAEFGKAAGGAAATAARDAVRAKFSGEADEGMGERIGQGVKDAVSAGLGPICDRIDDVYRSQRAVAESGLTEFQPYARMTPRSSEKCREGMASL</sequence>
<proteinExistence type="predicted"/>
<organism evidence="2 3">
    <name type="scientific">Alkalisalibacterium limincola</name>
    <dbReference type="NCBI Taxonomy" id="2699169"/>
    <lineage>
        <taxon>Bacteria</taxon>
        <taxon>Pseudomonadati</taxon>
        <taxon>Pseudomonadota</taxon>
        <taxon>Gammaproteobacteria</taxon>
        <taxon>Lysobacterales</taxon>
        <taxon>Lysobacteraceae</taxon>
        <taxon>Alkalisalibacterium</taxon>
    </lineage>
</organism>
<dbReference type="EMBL" id="VRTS01000012">
    <property type="protein sequence ID" value="TXK59640.1"/>
    <property type="molecule type" value="Genomic_DNA"/>
</dbReference>
<evidence type="ECO:0000313" key="3">
    <source>
        <dbReference type="Proteomes" id="UP000321248"/>
    </source>
</evidence>
<keyword evidence="3" id="KW-1185">Reference proteome</keyword>
<evidence type="ECO:0000256" key="1">
    <source>
        <dbReference type="SAM" id="SignalP"/>
    </source>
</evidence>
<dbReference type="OrthoDB" id="6057407at2"/>
<keyword evidence="1" id="KW-0732">Signal</keyword>
<accession>A0A5C8KI84</accession>
<name>A0A5C8KI84_9GAMM</name>
<feature type="chain" id="PRO_5022771942" description="DUF2884 family protein" evidence="1">
    <location>
        <begin position="24"/>
        <end position="182"/>
    </location>
</feature>
<dbReference type="RefSeq" id="WP_147892545.1">
    <property type="nucleotide sequence ID" value="NZ_VRTS01000012.1"/>
</dbReference>
<protein>
    <recommendedName>
        <fullName evidence="4">DUF2884 family protein</fullName>
    </recommendedName>
</protein>
<evidence type="ECO:0000313" key="2">
    <source>
        <dbReference type="EMBL" id="TXK59640.1"/>
    </source>
</evidence>
<dbReference type="Proteomes" id="UP000321248">
    <property type="component" value="Unassembled WGS sequence"/>
</dbReference>
<comment type="caution">
    <text evidence="2">The sequence shown here is derived from an EMBL/GenBank/DDBJ whole genome shotgun (WGS) entry which is preliminary data.</text>
</comment>
<feature type="signal peptide" evidence="1">
    <location>
        <begin position="1"/>
        <end position="23"/>
    </location>
</feature>